<keyword evidence="1" id="KW-0472">Membrane</keyword>
<dbReference type="EMBL" id="CP101717">
    <property type="protein sequence ID" value="WLD58073.1"/>
    <property type="molecule type" value="Genomic_DNA"/>
</dbReference>
<accession>A0AB38YFJ1</accession>
<evidence type="ECO:0000256" key="1">
    <source>
        <dbReference type="SAM" id="Phobius"/>
    </source>
</evidence>
<dbReference type="RefSeq" id="WP_304995358.1">
    <property type="nucleotide sequence ID" value="NZ_CP101717.1"/>
</dbReference>
<protein>
    <submittedName>
        <fullName evidence="2">Uncharacterized protein</fullName>
    </submittedName>
</protein>
<gene>
    <name evidence="2" type="ORF">NFC81_15370</name>
</gene>
<organism evidence="2">
    <name type="scientific">Salinispirillum sp. LH 10-3-1</name>
    <dbReference type="NCBI Taxonomy" id="2952525"/>
    <lineage>
        <taxon>Bacteria</taxon>
        <taxon>Pseudomonadati</taxon>
        <taxon>Pseudomonadota</taxon>
        <taxon>Gammaproteobacteria</taxon>
        <taxon>Oceanospirillales</taxon>
        <taxon>Saccharospirillaceae</taxon>
        <taxon>Salinispirillum</taxon>
    </lineage>
</organism>
<keyword evidence="1" id="KW-0812">Transmembrane</keyword>
<reference evidence="2" key="1">
    <citation type="submission" date="2022-07" db="EMBL/GenBank/DDBJ databases">
        <title>Complete genome sequence of Salinispirillum sp. LH10-3-1 capable of multiple carbohydrate inversion isolated from a soda lake.</title>
        <authorList>
            <person name="Liu J."/>
            <person name="Zhai Y."/>
            <person name="Zhang H."/>
            <person name="Yang H."/>
            <person name="Qu J."/>
            <person name="Li J."/>
        </authorList>
    </citation>
    <scope>NUCLEOTIDE SEQUENCE</scope>
    <source>
        <strain evidence="2">LH 10-3-1</strain>
    </source>
</reference>
<keyword evidence="1" id="KW-1133">Transmembrane helix</keyword>
<feature type="transmembrane region" description="Helical" evidence="1">
    <location>
        <begin position="79"/>
        <end position="97"/>
    </location>
</feature>
<evidence type="ECO:0000313" key="2">
    <source>
        <dbReference type="EMBL" id="WLD58073.1"/>
    </source>
</evidence>
<name>A0AB38YFJ1_9GAMM</name>
<proteinExistence type="predicted"/>
<dbReference type="AlphaFoldDB" id="A0AB38YFJ1"/>
<feature type="transmembrane region" description="Helical" evidence="1">
    <location>
        <begin position="6"/>
        <end position="25"/>
    </location>
</feature>
<sequence length="99" mass="11616">MFTVALVVWFAMLFLFWVCMTVSTLNKRRVIHWASNHPDWQGELAAVAEPLRYSWVKENRARFPAAQQAQATWAARADWTNIVLLVLVWVPSVFIWINR</sequence>